<proteinExistence type="predicted"/>
<keyword evidence="3" id="KW-1185">Reference proteome</keyword>
<protein>
    <submittedName>
        <fullName evidence="2">4-hydroxybenzoate polyprenyltransferase</fullName>
    </submittedName>
</protein>
<feature type="transmembrane region" description="Helical" evidence="1">
    <location>
        <begin position="6"/>
        <end position="39"/>
    </location>
</feature>
<dbReference type="EMBL" id="JAFBFH010000004">
    <property type="protein sequence ID" value="MBM7713912.1"/>
    <property type="molecule type" value="Genomic_DNA"/>
</dbReference>
<evidence type="ECO:0000256" key="1">
    <source>
        <dbReference type="SAM" id="Phobius"/>
    </source>
</evidence>
<keyword evidence="1" id="KW-0472">Membrane</keyword>
<comment type="caution">
    <text evidence="2">The sequence shown here is derived from an EMBL/GenBank/DDBJ whole genome shotgun (WGS) entry which is preliminary data.</text>
</comment>
<evidence type="ECO:0000313" key="3">
    <source>
        <dbReference type="Proteomes" id="UP000823485"/>
    </source>
</evidence>
<dbReference type="Proteomes" id="UP000823485">
    <property type="component" value="Unassembled WGS sequence"/>
</dbReference>
<reference evidence="2 3" key="1">
    <citation type="submission" date="2021-01" db="EMBL/GenBank/DDBJ databases">
        <title>Genomic Encyclopedia of Type Strains, Phase IV (KMG-IV): sequencing the most valuable type-strain genomes for metagenomic binning, comparative biology and taxonomic classification.</title>
        <authorList>
            <person name="Goeker M."/>
        </authorList>
    </citation>
    <scope>NUCLEOTIDE SEQUENCE [LARGE SCALE GENOMIC DNA]</scope>
    <source>
        <strain evidence="2 3">DSM 105453</strain>
    </source>
</reference>
<sequence length="68" mass="7985">MKEKSIIGLLLILTGILITFFLNTATMIISLIILISIAIFDIFTKPSLKKILFYVILFFIFFLYLYFR</sequence>
<feature type="transmembrane region" description="Helical" evidence="1">
    <location>
        <begin position="51"/>
        <end position="67"/>
    </location>
</feature>
<gene>
    <name evidence="2" type="ORF">JOC94_000882</name>
</gene>
<evidence type="ECO:0000313" key="2">
    <source>
        <dbReference type="EMBL" id="MBM7713912.1"/>
    </source>
</evidence>
<keyword evidence="1" id="KW-0812">Transmembrane</keyword>
<name>A0ABS2R2Q3_9BACI</name>
<organism evidence="2 3">
    <name type="scientific">Siminovitchia thermophila</name>
    <dbReference type="NCBI Taxonomy" id="1245522"/>
    <lineage>
        <taxon>Bacteria</taxon>
        <taxon>Bacillati</taxon>
        <taxon>Bacillota</taxon>
        <taxon>Bacilli</taxon>
        <taxon>Bacillales</taxon>
        <taxon>Bacillaceae</taxon>
        <taxon>Siminovitchia</taxon>
    </lineage>
</organism>
<accession>A0ABS2R2Q3</accession>
<keyword evidence="1" id="KW-1133">Transmembrane helix</keyword>